<dbReference type="PANTHER" id="PTHR13774:SF17">
    <property type="entry name" value="PHENAZINE BIOSYNTHESIS-LIKE DOMAIN-CONTAINING PROTEIN"/>
    <property type="match status" value="1"/>
</dbReference>
<dbReference type="SUPFAM" id="SSF54506">
    <property type="entry name" value="Diaminopimelate epimerase-like"/>
    <property type="match status" value="1"/>
</dbReference>
<dbReference type="PANTHER" id="PTHR13774">
    <property type="entry name" value="PHENAZINE BIOSYNTHESIS PROTEIN"/>
    <property type="match status" value="1"/>
</dbReference>
<keyword evidence="5" id="KW-1185">Reference proteome</keyword>
<dbReference type="EMBL" id="POTW01000021">
    <property type="protein sequence ID" value="PZF83848.1"/>
    <property type="molecule type" value="Genomic_DNA"/>
</dbReference>
<protein>
    <submittedName>
        <fullName evidence="4">Oxidoreductase</fullName>
    </submittedName>
</protein>
<dbReference type="Gene3D" id="3.10.310.10">
    <property type="entry name" value="Diaminopimelate Epimerase, Chain A, domain 1"/>
    <property type="match status" value="2"/>
</dbReference>
<accession>A0A2W2BV58</accession>
<reference evidence="4 5" key="1">
    <citation type="submission" date="2018-01" db="EMBL/GenBank/DDBJ databases">
        <title>Draft genome sequence of Jiangella sp. GTF31.</title>
        <authorList>
            <person name="Sahin N."/>
            <person name="Ay H."/>
            <person name="Saygin H."/>
        </authorList>
    </citation>
    <scope>NUCLEOTIDE SEQUENCE [LARGE SCALE GENOMIC DNA]</scope>
    <source>
        <strain evidence="4 5">GTF31</strain>
    </source>
</reference>
<dbReference type="AlphaFoldDB" id="A0A2W2BV58"/>
<dbReference type="InterPro" id="IPR003719">
    <property type="entry name" value="Phenazine_PhzF-like"/>
</dbReference>
<gene>
    <name evidence="4" type="ORF">C1I92_11250</name>
</gene>
<comment type="similarity">
    <text evidence="1">Belongs to the PhzF family.</text>
</comment>
<evidence type="ECO:0000256" key="2">
    <source>
        <dbReference type="ARBA" id="ARBA00023235"/>
    </source>
</evidence>
<evidence type="ECO:0000256" key="1">
    <source>
        <dbReference type="ARBA" id="ARBA00008270"/>
    </source>
</evidence>
<evidence type="ECO:0000256" key="3">
    <source>
        <dbReference type="PIRSR" id="PIRSR016184-1"/>
    </source>
</evidence>
<keyword evidence="2" id="KW-0413">Isomerase</keyword>
<dbReference type="GO" id="GO:0005737">
    <property type="term" value="C:cytoplasm"/>
    <property type="evidence" value="ECO:0007669"/>
    <property type="project" value="TreeGrafter"/>
</dbReference>
<dbReference type="GO" id="GO:0016853">
    <property type="term" value="F:isomerase activity"/>
    <property type="evidence" value="ECO:0007669"/>
    <property type="project" value="UniProtKB-KW"/>
</dbReference>
<feature type="active site" evidence="3">
    <location>
        <position position="44"/>
    </location>
</feature>
<name>A0A2W2BV58_9ACTN</name>
<comment type="caution">
    <text evidence="4">The sequence shown here is derived from an EMBL/GenBank/DDBJ whole genome shotgun (WGS) entry which is preliminary data.</text>
</comment>
<organism evidence="4 5">
    <name type="scientific">Jiangella anatolica</name>
    <dbReference type="NCBI Taxonomy" id="2670374"/>
    <lineage>
        <taxon>Bacteria</taxon>
        <taxon>Bacillati</taxon>
        <taxon>Actinomycetota</taxon>
        <taxon>Actinomycetes</taxon>
        <taxon>Jiangellales</taxon>
        <taxon>Jiangellaceae</taxon>
        <taxon>Jiangella</taxon>
    </lineage>
</organism>
<dbReference type="Proteomes" id="UP000248764">
    <property type="component" value="Unassembled WGS sequence"/>
</dbReference>
<evidence type="ECO:0000313" key="5">
    <source>
        <dbReference type="Proteomes" id="UP000248764"/>
    </source>
</evidence>
<dbReference type="NCBIfam" id="TIGR00654">
    <property type="entry name" value="PhzF_family"/>
    <property type="match status" value="1"/>
</dbReference>
<sequence>MRILVVDAFTDQPFGGNPAGVCLLDRTVTDEWMQSVAAELKHSETAFVEPVDGDEAARATPAVDYRLRWFTPEVEVDLCGHATLATAHVLFERGESGPIRFSTRSGVLTVTPDRSGAVTMDFPALPARAAAAPDGLAEALGVTPVWTGRSRFDVLVAVADEATVRGLTPDLAALAAVDARGVIVTARADEEPYDFVSRFFAPSQGIPEDPVTGSAHCVLGPYWAKELGRGDGKRLTGAQLSARGGVVGVTLRGDRLELTGHARTVLEGELRVRPG</sequence>
<dbReference type="Pfam" id="PF02567">
    <property type="entry name" value="PhzC-PhzF"/>
    <property type="match status" value="1"/>
</dbReference>
<dbReference type="RefSeq" id="WP_111254745.1">
    <property type="nucleotide sequence ID" value="NZ_POTW01000021.1"/>
</dbReference>
<evidence type="ECO:0000313" key="4">
    <source>
        <dbReference type="EMBL" id="PZF83848.1"/>
    </source>
</evidence>
<proteinExistence type="inferred from homology"/>
<dbReference type="PIRSF" id="PIRSF016184">
    <property type="entry name" value="PhzC_PhzF"/>
    <property type="match status" value="1"/>
</dbReference>